<feature type="compositionally biased region" description="Basic residues" evidence="9">
    <location>
        <begin position="262"/>
        <end position="276"/>
    </location>
</feature>
<dbReference type="GO" id="GO:0005667">
    <property type="term" value="C:transcription regulator complex"/>
    <property type="evidence" value="ECO:0007669"/>
    <property type="project" value="TreeGrafter"/>
</dbReference>
<dbReference type="Pfam" id="PF00249">
    <property type="entry name" value="Myb_DNA-binding"/>
    <property type="match status" value="2"/>
</dbReference>
<reference evidence="12 13" key="1">
    <citation type="submission" date="2013-11" db="EMBL/GenBank/DDBJ databases">
        <title>Genome sequencing of Stegodyphus mimosarum.</title>
        <authorList>
            <person name="Bechsgaard J."/>
        </authorList>
    </citation>
    <scope>NUCLEOTIDE SEQUENCE [LARGE SCALE GENOMIC DNA]</scope>
</reference>
<dbReference type="PROSITE" id="PS51293">
    <property type="entry name" value="SANT"/>
    <property type="match status" value="2"/>
</dbReference>
<dbReference type="InterPro" id="IPR000949">
    <property type="entry name" value="ELM2_dom"/>
</dbReference>
<keyword evidence="2" id="KW-0678">Repressor</keyword>
<dbReference type="PROSITE" id="PS51156">
    <property type="entry name" value="ELM2"/>
    <property type="match status" value="1"/>
</dbReference>
<feature type="region of interest" description="Disordered" evidence="9">
    <location>
        <begin position="254"/>
        <end position="278"/>
    </location>
</feature>
<evidence type="ECO:0000259" key="11">
    <source>
        <dbReference type="PROSITE" id="PS51293"/>
    </source>
</evidence>
<evidence type="ECO:0000256" key="9">
    <source>
        <dbReference type="SAM" id="MobiDB-lite"/>
    </source>
</evidence>
<evidence type="ECO:0000256" key="6">
    <source>
        <dbReference type="ARBA" id="ARBA00023163"/>
    </source>
</evidence>
<dbReference type="FunFam" id="4.10.1240.50:FF:000002">
    <property type="entry name" value="REST corepressor isoform X1"/>
    <property type="match status" value="1"/>
</dbReference>
<feature type="domain" description="SANT" evidence="11">
    <location>
        <begin position="343"/>
        <end position="394"/>
    </location>
</feature>
<dbReference type="STRING" id="407821.A0A087TZH6"/>
<dbReference type="SMART" id="SM00717">
    <property type="entry name" value="SANT"/>
    <property type="match status" value="2"/>
</dbReference>
<dbReference type="FunFam" id="1.10.10.60:FF:000033">
    <property type="entry name" value="REST corepressor 3"/>
    <property type="match status" value="1"/>
</dbReference>
<comment type="similarity">
    <text evidence="8">Belongs to the CoREST family.</text>
</comment>
<proteinExistence type="inferred from homology"/>
<dbReference type="Gene3D" id="4.10.1240.50">
    <property type="match status" value="1"/>
</dbReference>
<feature type="compositionally biased region" description="Pro residues" evidence="9">
    <location>
        <begin position="434"/>
        <end position="451"/>
    </location>
</feature>
<evidence type="ECO:0000259" key="10">
    <source>
        <dbReference type="PROSITE" id="PS51156"/>
    </source>
</evidence>
<dbReference type="CDD" id="cd00167">
    <property type="entry name" value="SANT"/>
    <property type="match status" value="1"/>
</dbReference>
<dbReference type="OrthoDB" id="10064338at2759"/>
<evidence type="ECO:0000256" key="5">
    <source>
        <dbReference type="ARBA" id="ARBA00023054"/>
    </source>
</evidence>
<dbReference type="PANTHER" id="PTHR16089">
    <property type="entry name" value="REST COREPRESSOR COREST PROTEIN-RELATED"/>
    <property type="match status" value="1"/>
</dbReference>
<dbReference type="Proteomes" id="UP000054359">
    <property type="component" value="Unassembled WGS sequence"/>
</dbReference>
<dbReference type="GO" id="GO:0000118">
    <property type="term" value="C:histone deacetylase complex"/>
    <property type="evidence" value="ECO:0007669"/>
    <property type="project" value="TreeGrafter"/>
</dbReference>
<keyword evidence="4" id="KW-0805">Transcription regulation</keyword>
<accession>A0A087TZH6</accession>
<dbReference type="PANTHER" id="PTHR16089:SF28">
    <property type="entry name" value="REST COREPRESSOR"/>
    <property type="match status" value="1"/>
</dbReference>
<dbReference type="Pfam" id="PF20878">
    <property type="entry name" value="REST_helical"/>
    <property type="match status" value="1"/>
</dbReference>
<evidence type="ECO:0000256" key="4">
    <source>
        <dbReference type="ARBA" id="ARBA00023015"/>
    </source>
</evidence>
<keyword evidence="13" id="KW-1185">Reference proteome</keyword>
<dbReference type="InterPro" id="IPR017884">
    <property type="entry name" value="SANT_dom"/>
</dbReference>
<evidence type="ECO:0000256" key="7">
    <source>
        <dbReference type="ARBA" id="ARBA00023242"/>
    </source>
</evidence>
<evidence type="ECO:0000313" key="12">
    <source>
        <dbReference type="EMBL" id="KFM70515.1"/>
    </source>
</evidence>
<dbReference type="InterPro" id="IPR049048">
    <property type="entry name" value="REST_helical"/>
</dbReference>
<dbReference type="EMBL" id="KK117457">
    <property type="protein sequence ID" value="KFM70515.1"/>
    <property type="molecule type" value="Genomic_DNA"/>
</dbReference>
<organism evidence="12 13">
    <name type="scientific">Stegodyphus mimosarum</name>
    <name type="common">African social velvet spider</name>
    <dbReference type="NCBI Taxonomy" id="407821"/>
    <lineage>
        <taxon>Eukaryota</taxon>
        <taxon>Metazoa</taxon>
        <taxon>Ecdysozoa</taxon>
        <taxon>Arthropoda</taxon>
        <taxon>Chelicerata</taxon>
        <taxon>Arachnida</taxon>
        <taxon>Araneae</taxon>
        <taxon>Araneomorphae</taxon>
        <taxon>Entelegynae</taxon>
        <taxon>Eresoidea</taxon>
        <taxon>Eresidae</taxon>
        <taxon>Stegodyphus</taxon>
    </lineage>
</organism>
<keyword evidence="7" id="KW-0539">Nucleus</keyword>
<dbReference type="AlphaFoldDB" id="A0A087TZH6"/>
<keyword evidence="3" id="KW-0677">Repeat</keyword>
<gene>
    <name evidence="12" type="ORF">X975_16809</name>
</gene>
<dbReference type="GO" id="GO:0006357">
    <property type="term" value="P:regulation of transcription by RNA polymerase II"/>
    <property type="evidence" value="ECO:0007669"/>
    <property type="project" value="TreeGrafter"/>
</dbReference>
<feature type="compositionally biased region" description="Basic and acidic residues" evidence="9">
    <location>
        <begin position="207"/>
        <end position="216"/>
    </location>
</feature>
<sequence>MVLSDRGVQDIRSGRRSRAASPNGHCSDESNTTDESEYSMKVGEEYQAVIPDLISTGPCPSYETEHALLVWAPSPNIDDEKLDKYINEAKEKSGYNVEQALGMLFWHKYDIEKATADLQNYTPLPDEWTVEDKVLFEQGFQFHGKSFNRIRQMLPDKSLASLIKYYYLWKKARARTSLMDRQVRKLSAQKDEGSGSEAPSDNESDMDPDKDNRPESTRGSCANCSVSGQVYSSPKGNLCNNCCQYFKRTGTLRSSSGNMRTSARHSIARSKRKPPRGMHLNYEDLTAIVAGPSGEGDAILRSMDCEIISFKRQVQNNKQIISQLKHKMAGGIDMYRPPEGSTRVNTRWNSDELLLAVQGVRKYGRDFKAVAEVVGNKTEANIKSFFVNYRRRFNLDGVLQEYDAEHGTATEETEEKMEAENNTSVGNNSHPNSPGCPPAQAAPPLLHPPQSPSSTPVTNSHQRLCPPSLQQANSARNNSGRILLQQPPPLICPANAFVNGTPKQASTGHENV</sequence>
<dbReference type="FunFam" id="1.20.58.1880:FF:000001">
    <property type="entry name" value="REST corepressor 1"/>
    <property type="match status" value="1"/>
</dbReference>
<protein>
    <submittedName>
        <fullName evidence="12">REST corepressor 3</fullName>
    </submittedName>
</protein>
<feature type="domain" description="SANT" evidence="11">
    <location>
        <begin position="123"/>
        <end position="174"/>
    </location>
</feature>
<keyword evidence="5" id="KW-0175">Coiled coil</keyword>
<evidence type="ECO:0000256" key="1">
    <source>
        <dbReference type="ARBA" id="ARBA00004123"/>
    </source>
</evidence>
<feature type="region of interest" description="Disordered" evidence="9">
    <location>
        <begin position="1"/>
        <end position="38"/>
    </location>
</feature>
<name>A0A087TZH6_STEMI</name>
<dbReference type="InterPro" id="IPR001005">
    <property type="entry name" value="SANT/Myb"/>
</dbReference>
<evidence type="ECO:0000256" key="3">
    <source>
        <dbReference type="ARBA" id="ARBA00022737"/>
    </source>
</evidence>
<feature type="domain" description="ELM2" evidence="10">
    <location>
        <begin position="38"/>
        <end position="122"/>
    </location>
</feature>
<keyword evidence="6" id="KW-0804">Transcription</keyword>
<evidence type="ECO:0000313" key="13">
    <source>
        <dbReference type="Proteomes" id="UP000054359"/>
    </source>
</evidence>
<evidence type="ECO:0000256" key="8">
    <source>
        <dbReference type="ARBA" id="ARBA00038011"/>
    </source>
</evidence>
<feature type="region of interest" description="Disordered" evidence="9">
    <location>
        <begin position="407"/>
        <end position="475"/>
    </location>
</feature>
<feature type="non-terminal residue" evidence="12">
    <location>
        <position position="512"/>
    </location>
</feature>
<dbReference type="InterPro" id="IPR051066">
    <property type="entry name" value="Trans_reg/Corepressor"/>
</dbReference>
<dbReference type="OMA" id="NCGIACH"/>
<feature type="region of interest" description="Disordered" evidence="9">
    <location>
        <begin position="184"/>
        <end position="219"/>
    </location>
</feature>
<dbReference type="GO" id="GO:0003714">
    <property type="term" value="F:transcription corepressor activity"/>
    <property type="evidence" value="ECO:0007669"/>
    <property type="project" value="TreeGrafter"/>
</dbReference>
<dbReference type="Gene3D" id="1.20.58.1880">
    <property type="match status" value="1"/>
</dbReference>
<feature type="compositionally biased region" description="Polar residues" evidence="9">
    <location>
        <begin position="457"/>
        <end position="475"/>
    </location>
</feature>
<dbReference type="Gene3D" id="1.10.10.60">
    <property type="entry name" value="Homeodomain-like"/>
    <property type="match status" value="1"/>
</dbReference>
<comment type="subcellular location">
    <subcellularLocation>
        <location evidence="1">Nucleus</location>
    </subcellularLocation>
</comment>
<evidence type="ECO:0000256" key="2">
    <source>
        <dbReference type="ARBA" id="ARBA00022491"/>
    </source>
</evidence>
<dbReference type="SUPFAM" id="SSF46689">
    <property type="entry name" value="Homeodomain-like"/>
    <property type="match status" value="2"/>
</dbReference>
<dbReference type="SMART" id="SM01189">
    <property type="entry name" value="ELM2"/>
    <property type="match status" value="1"/>
</dbReference>
<dbReference type="InterPro" id="IPR009057">
    <property type="entry name" value="Homeodomain-like_sf"/>
</dbReference>
<dbReference type="Pfam" id="PF01448">
    <property type="entry name" value="ELM2"/>
    <property type="match status" value="1"/>
</dbReference>